<gene>
    <name evidence="2" type="ORF">GCM10009019_24200</name>
</gene>
<evidence type="ECO:0000313" key="3">
    <source>
        <dbReference type="Proteomes" id="UP001500194"/>
    </source>
</evidence>
<feature type="transmembrane region" description="Helical" evidence="1">
    <location>
        <begin position="36"/>
        <end position="56"/>
    </location>
</feature>
<keyword evidence="1" id="KW-1133">Transmembrane helix</keyword>
<keyword evidence="3" id="KW-1185">Reference proteome</keyword>
<dbReference type="Proteomes" id="UP001500194">
    <property type="component" value="Unassembled WGS sequence"/>
</dbReference>
<dbReference type="EMBL" id="BAAADU010000002">
    <property type="protein sequence ID" value="GAA0658909.1"/>
    <property type="molecule type" value="Genomic_DNA"/>
</dbReference>
<protein>
    <submittedName>
        <fullName evidence="2">Uncharacterized protein</fullName>
    </submittedName>
</protein>
<reference evidence="2 3" key="1">
    <citation type="journal article" date="2019" name="Int. J. Syst. Evol. Microbiol.">
        <title>The Global Catalogue of Microorganisms (GCM) 10K type strain sequencing project: providing services to taxonomists for standard genome sequencing and annotation.</title>
        <authorList>
            <consortium name="The Broad Institute Genomics Platform"/>
            <consortium name="The Broad Institute Genome Sequencing Center for Infectious Disease"/>
            <person name="Wu L."/>
            <person name="Ma J."/>
        </authorList>
    </citation>
    <scope>NUCLEOTIDE SEQUENCE [LARGE SCALE GENOMIC DNA]</scope>
    <source>
        <strain evidence="2 3">JCM 16327</strain>
    </source>
</reference>
<dbReference type="InterPro" id="IPR055947">
    <property type="entry name" value="DUF7525"/>
</dbReference>
<dbReference type="RefSeq" id="WP_227262271.1">
    <property type="nucleotide sequence ID" value="NZ_BAAADU010000002.1"/>
</dbReference>
<dbReference type="Pfam" id="PF24369">
    <property type="entry name" value="DUF7525"/>
    <property type="match status" value="1"/>
</dbReference>
<keyword evidence="1" id="KW-0472">Membrane</keyword>
<evidence type="ECO:0000256" key="1">
    <source>
        <dbReference type="SAM" id="Phobius"/>
    </source>
</evidence>
<dbReference type="GeneID" id="68572894"/>
<proteinExistence type="predicted"/>
<feature type="transmembrane region" description="Helical" evidence="1">
    <location>
        <begin position="12"/>
        <end position="29"/>
    </location>
</feature>
<sequence>MATETDASIGGGVLLGALSVAGALGMYVAQSQANTAYAFAAAVTLGVLAVGAFHVYD</sequence>
<name>A0AAV3T4M6_9EURY</name>
<evidence type="ECO:0000313" key="2">
    <source>
        <dbReference type="EMBL" id="GAA0658909.1"/>
    </source>
</evidence>
<organism evidence="2 3">
    <name type="scientific">Salarchaeum japonicum</name>
    <dbReference type="NCBI Taxonomy" id="555573"/>
    <lineage>
        <taxon>Archaea</taxon>
        <taxon>Methanobacteriati</taxon>
        <taxon>Methanobacteriota</taxon>
        <taxon>Stenosarchaea group</taxon>
        <taxon>Halobacteria</taxon>
        <taxon>Halobacteriales</taxon>
        <taxon>Halobacteriaceae</taxon>
    </lineage>
</organism>
<keyword evidence="1" id="KW-0812">Transmembrane</keyword>
<dbReference type="AlphaFoldDB" id="A0AAV3T4M6"/>
<accession>A0AAV3T4M6</accession>
<comment type="caution">
    <text evidence="2">The sequence shown here is derived from an EMBL/GenBank/DDBJ whole genome shotgun (WGS) entry which is preliminary data.</text>
</comment>